<name>A0A087AF95_9BIFI</name>
<evidence type="ECO:0000256" key="1">
    <source>
        <dbReference type="SAM" id="MobiDB-lite"/>
    </source>
</evidence>
<dbReference type="EMBL" id="JGYU01000005">
    <property type="protein sequence ID" value="KFI57445.1"/>
    <property type="molecule type" value="Genomic_DNA"/>
</dbReference>
<comment type="caution">
    <text evidence="2">The sequence shown here is derived from an EMBL/GenBank/DDBJ whole genome shotgun (WGS) entry which is preliminary data.</text>
</comment>
<accession>A0A087AF95</accession>
<feature type="compositionally biased region" description="Acidic residues" evidence="1">
    <location>
        <begin position="12"/>
        <end position="25"/>
    </location>
</feature>
<proteinExistence type="predicted"/>
<dbReference type="STRING" id="35760.BCHO_0864"/>
<reference evidence="2 3" key="1">
    <citation type="submission" date="2014-03" db="EMBL/GenBank/DDBJ databases">
        <title>Genomics of Bifidobacteria.</title>
        <authorList>
            <person name="Ventura M."/>
            <person name="Milani C."/>
            <person name="Lugli G.A."/>
        </authorList>
    </citation>
    <scope>NUCLEOTIDE SEQUENCE [LARGE SCALE GENOMIC DNA]</scope>
    <source>
        <strain evidence="2 3">LMG 10510</strain>
    </source>
</reference>
<evidence type="ECO:0000313" key="3">
    <source>
        <dbReference type="Proteomes" id="UP000028995"/>
    </source>
</evidence>
<dbReference type="RefSeq" id="WP_051911615.1">
    <property type="nucleotide sequence ID" value="NZ_JGYU01000005.1"/>
</dbReference>
<feature type="region of interest" description="Disordered" evidence="1">
    <location>
        <begin position="1"/>
        <end position="25"/>
    </location>
</feature>
<dbReference type="Proteomes" id="UP000028995">
    <property type="component" value="Unassembled WGS sequence"/>
</dbReference>
<gene>
    <name evidence="2" type="ORF">BCHO_0864</name>
</gene>
<evidence type="ECO:0000313" key="2">
    <source>
        <dbReference type="EMBL" id="KFI57445.1"/>
    </source>
</evidence>
<sequence>MDNIDKCPECGADVEPDTIPDTGEEDDIREYNQQLQAMYARGYREGRLAGYAQALTQKAQS</sequence>
<protein>
    <submittedName>
        <fullName evidence="2">Uncharacterized protein</fullName>
    </submittedName>
</protein>
<keyword evidence="3" id="KW-1185">Reference proteome</keyword>
<dbReference type="AlphaFoldDB" id="A0A087AF95"/>
<organism evidence="2 3">
    <name type="scientific">Bifidobacterium choerinum</name>
    <dbReference type="NCBI Taxonomy" id="35760"/>
    <lineage>
        <taxon>Bacteria</taxon>
        <taxon>Bacillati</taxon>
        <taxon>Actinomycetota</taxon>
        <taxon>Actinomycetes</taxon>
        <taxon>Bifidobacteriales</taxon>
        <taxon>Bifidobacteriaceae</taxon>
        <taxon>Bifidobacterium</taxon>
    </lineage>
</organism>